<accession>A0ABR5Y1F1</accession>
<dbReference type="InterPro" id="IPR027417">
    <property type="entry name" value="P-loop_NTPase"/>
</dbReference>
<organism evidence="2 3">
    <name type="scientific">Thalassospira xiamenensis</name>
    <dbReference type="NCBI Taxonomy" id="220697"/>
    <lineage>
        <taxon>Bacteria</taxon>
        <taxon>Pseudomonadati</taxon>
        <taxon>Pseudomonadota</taxon>
        <taxon>Alphaproteobacteria</taxon>
        <taxon>Rhodospirillales</taxon>
        <taxon>Thalassospiraceae</taxon>
        <taxon>Thalassospira</taxon>
    </lineage>
</organism>
<dbReference type="EMBL" id="LPXL01000023">
    <property type="protein sequence ID" value="KZD03548.1"/>
    <property type="molecule type" value="Genomic_DNA"/>
</dbReference>
<sequence>MEVANIQETSRPSQINKTKLEAIRLAQRPIRKIKIDNFRILKNIEFTFPEAQSDSAPWLMLLGENASGKSTFLLAVALALVGADEASRLTTPSKVLSNGASSGLVELEFWDTGEIAKLLFNRGAKSFEGTQSSSATVRAFGALRHVERRRRSSLSPQHAYFHVDDLIQPITRIEYPNRWLLSLSDEKFDAAARALKDLLPQTKDMTLIKSGNQILFQHDGTSLPLNKASAGYQTMIGVSTDIMRVLFTFWDTLESASGVVLIDEIDAHLHPRWKMRVVSALKTSFPRVQFIASTHDPLLLRGLSNGEVVLLKRSSNGAVAMDSDLPPIEGMQIDEILTSKAFGLDTTLDPEAEDLLDEYYHLLSLPQTSEIQERISQIHQDFGDYEALGRNARENAMLQASSDFIRERQAREPNEIEGDSANILRTFFADTNGFLKGEDE</sequence>
<evidence type="ECO:0000313" key="3">
    <source>
        <dbReference type="Proteomes" id="UP000076167"/>
    </source>
</evidence>
<keyword evidence="3" id="KW-1185">Reference proteome</keyword>
<evidence type="ECO:0000313" key="2">
    <source>
        <dbReference type="EMBL" id="KZD03548.1"/>
    </source>
</evidence>
<gene>
    <name evidence="2" type="ORF">AUP40_00695</name>
</gene>
<dbReference type="PANTHER" id="PTHR43581:SF2">
    <property type="entry name" value="EXCINUCLEASE ATPASE SUBUNIT"/>
    <property type="match status" value="1"/>
</dbReference>
<evidence type="ECO:0000259" key="1">
    <source>
        <dbReference type="SMART" id="SM00382"/>
    </source>
</evidence>
<dbReference type="Gene3D" id="3.40.50.300">
    <property type="entry name" value="P-loop containing nucleotide triphosphate hydrolases"/>
    <property type="match status" value="1"/>
</dbReference>
<comment type="caution">
    <text evidence="2">The sequence shown here is derived from an EMBL/GenBank/DDBJ whole genome shotgun (WGS) entry which is preliminary data.</text>
</comment>
<dbReference type="InterPro" id="IPR003959">
    <property type="entry name" value="ATPase_AAA_core"/>
</dbReference>
<reference evidence="2 3" key="1">
    <citation type="submission" date="2015-12" db="EMBL/GenBank/DDBJ databases">
        <title>Genome sequence of Thalassospira xiamenensis MCCC 1A03005.</title>
        <authorList>
            <person name="Lu L."/>
            <person name="Lai Q."/>
            <person name="Shao Z."/>
            <person name="Qian P."/>
        </authorList>
    </citation>
    <scope>NUCLEOTIDE SEQUENCE [LARGE SCALE GENOMIC DNA]</scope>
    <source>
        <strain evidence="2 3">MCCC 1A03005</strain>
    </source>
</reference>
<protein>
    <recommendedName>
        <fullName evidence="1">AAA+ ATPase domain-containing protein</fullName>
    </recommendedName>
</protein>
<name>A0ABR5Y1F1_9PROT</name>
<dbReference type="PANTHER" id="PTHR43581">
    <property type="entry name" value="ATP/GTP PHOSPHATASE"/>
    <property type="match status" value="1"/>
</dbReference>
<proteinExistence type="predicted"/>
<dbReference type="SUPFAM" id="SSF52540">
    <property type="entry name" value="P-loop containing nucleoside triphosphate hydrolases"/>
    <property type="match status" value="1"/>
</dbReference>
<dbReference type="SMART" id="SM00382">
    <property type="entry name" value="AAA"/>
    <property type="match status" value="1"/>
</dbReference>
<dbReference type="Proteomes" id="UP000076167">
    <property type="component" value="Unassembled WGS sequence"/>
</dbReference>
<dbReference type="InterPro" id="IPR003593">
    <property type="entry name" value="AAA+_ATPase"/>
</dbReference>
<feature type="domain" description="AAA+ ATPase" evidence="1">
    <location>
        <begin position="55"/>
        <end position="314"/>
    </location>
</feature>
<dbReference type="Pfam" id="PF13304">
    <property type="entry name" value="AAA_21"/>
    <property type="match status" value="1"/>
</dbReference>
<dbReference type="InterPro" id="IPR051396">
    <property type="entry name" value="Bact_Antivir_Def_Nuclease"/>
</dbReference>